<gene>
    <name evidence="1" type="ORF">H8R94_08600</name>
</gene>
<evidence type="ECO:0000313" key="2">
    <source>
        <dbReference type="Proteomes" id="UP000643810"/>
    </source>
</evidence>
<accession>A0ABR7GGS9</accession>
<dbReference type="RefSeq" id="WP_186854410.1">
    <property type="nucleotide sequence ID" value="NZ_JACOPG010000003.1"/>
</dbReference>
<dbReference type="EMBL" id="JACOPG010000003">
    <property type="protein sequence ID" value="MBC5686654.1"/>
    <property type="molecule type" value="Genomic_DNA"/>
</dbReference>
<organism evidence="1 2">
    <name type="scientific">Roseburia lenta</name>
    <dbReference type="NCBI Taxonomy" id="2763061"/>
    <lineage>
        <taxon>Bacteria</taxon>
        <taxon>Bacillati</taxon>
        <taxon>Bacillota</taxon>
        <taxon>Clostridia</taxon>
        <taxon>Lachnospirales</taxon>
        <taxon>Lachnospiraceae</taxon>
        <taxon>Roseburia</taxon>
    </lineage>
</organism>
<keyword evidence="2" id="KW-1185">Reference proteome</keyword>
<protein>
    <submittedName>
        <fullName evidence="1">Uncharacterized protein</fullName>
    </submittedName>
</protein>
<proteinExistence type="predicted"/>
<sequence length="449" mass="53209">MEKTIYIKFSEDRAPEFCSKTRIAIADGNKVIYKSDPNGQISEHLALMPEKHQWLVERYGDTAIDINDVKRTDKGMQFAFVSGESIQSKLDLYILQGNEKKVRQLLNEYVERLLRHGSYRGDFQPNADEQKIFGNVEMRDIDLAKVSNIDMIFPNVLVDEEKWHVIDYEWTFDFEIPQKFILYRALLYWNSTSNALKNHTWEEVLDLGEISLIEAEIFEKMEACFQRYVAGETETFRTKANYECKPQFSINQINQKIIRTKIKKEPLKVYYPTEKGYDEENTCTFYWERRDDQAIKIDIKEAYDKLRLDPIEQSCMIRIDKVSLNGEPLSYSYNGVEMSENVIGFDHNDPQIIVDLEGKKGTFCVRYEIMYADDFEWLNEVVSYERALREEKQRYIEKIEREAQSTILEQQEIINAKTTMIDQFMPTVWYKAYHLTRLIKNYLNRKMGD</sequence>
<evidence type="ECO:0000313" key="1">
    <source>
        <dbReference type="EMBL" id="MBC5686654.1"/>
    </source>
</evidence>
<comment type="caution">
    <text evidence="1">The sequence shown here is derived from an EMBL/GenBank/DDBJ whole genome shotgun (WGS) entry which is preliminary data.</text>
</comment>
<name>A0ABR7GGS9_9FIRM</name>
<reference evidence="1 2" key="1">
    <citation type="submission" date="2020-08" db="EMBL/GenBank/DDBJ databases">
        <title>Genome public.</title>
        <authorList>
            <person name="Liu C."/>
            <person name="Sun Q."/>
        </authorList>
    </citation>
    <scope>NUCLEOTIDE SEQUENCE [LARGE SCALE GENOMIC DNA]</scope>
    <source>
        <strain evidence="1 2">NSJ-9</strain>
    </source>
</reference>
<dbReference type="Proteomes" id="UP000643810">
    <property type="component" value="Unassembled WGS sequence"/>
</dbReference>